<name>A0A3B1ANZ7_9ZZZZ</name>
<protein>
    <submittedName>
        <fullName evidence="1">Uncharacterized protein</fullName>
    </submittedName>
</protein>
<accession>A0A3B1ANZ7</accession>
<gene>
    <name evidence="1" type="ORF">MNBD_GAMMA21-1842</name>
</gene>
<dbReference type="AlphaFoldDB" id="A0A3B1ANZ7"/>
<reference evidence="1" key="1">
    <citation type="submission" date="2018-06" db="EMBL/GenBank/DDBJ databases">
        <authorList>
            <person name="Zhirakovskaya E."/>
        </authorList>
    </citation>
    <scope>NUCLEOTIDE SEQUENCE</scope>
</reference>
<evidence type="ECO:0000313" key="1">
    <source>
        <dbReference type="EMBL" id="VAX01088.1"/>
    </source>
</evidence>
<proteinExistence type="predicted"/>
<organism evidence="1">
    <name type="scientific">hydrothermal vent metagenome</name>
    <dbReference type="NCBI Taxonomy" id="652676"/>
    <lineage>
        <taxon>unclassified sequences</taxon>
        <taxon>metagenomes</taxon>
        <taxon>ecological metagenomes</taxon>
    </lineage>
</organism>
<dbReference type="EMBL" id="UOFR01000082">
    <property type="protein sequence ID" value="VAX01088.1"/>
    <property type="molecule type" value="Genomic_DNA"/>
</dbReference>
<sequence>MNKLIHWLIVALILLGISAHSSAKTIKKIDSYGVYVVAKNGYVKVTPYKHYDNFANFKFLNEIPLVVRKSKKVKIIVYTNDFNTGNYRIELRPVQTTIKVSEVNFSVKPMSKKDMYEFTLDDSVADGNMLHIIAPEVSGNNLGIMMLGDTQTELIKYFSNKKLDAAYAVKAYLEDSLVSYPKNKKLKELLGYWTTAALNEKDKRTYKYVDEKWRKYNDATKIHLKVSYLRGMIGEINGYLRDFPKGYKAKEAHERKIFAQKKIREYEPLL</sequence>